<protein>
    <recommendedName>
        <fullName evidence="8">Glyceraldehyde-3-phosphate dehydrogenase</fullName>
        <ecNumber evidence="8">1.2.1.-</ecNumber>
    </recommendedName>
</protein>
<keyword evidence="5" id="KW-0520">NAD</keyword>
<evidence type="ECO:0000256" key="3">
    <source>
        <dbReference type="PIRSR" id="PIRSR000149-1"/>
    </source>
</evidence>
<feature type="site" description="Activates thiol group during catalysis" evidence="6">
    <location>
        <position position="187"/>
    </location>
</feature>
<dbReference type="NCBIfam" id="TIGR01534">
    <property type="entry name" value="GAPDH-I"/>
    <property type="match status" value="1"/>
</dbReference>
<dbReference type="GO" id="GO:0050661">
    <property type="term" value="F:NADP binding"/>
    <property type="evidence" value="ECO:0007669"/>
    <property type="project" value="InterPro"/>
</dbReference>
<dbReference type="EMBL" id="CP000860">
    <property type="protein sequence ID" value="ACA58863.1"/>
    <property type="molecule type" value="Genomic_DNA"/>
</dbReference>
<comment type="similarity">
    <text evidence="1 7">Belongs to the glyceraldehyde-3-phosphate dehydrogenase family.</text>
</comment>
<feature type="binding site" evidence="4">
    <location>
        <begin position="159"/>
        <end position="161"/>
    </location>
    <ligand>
        <name>D-glyceraldehyde 3-phosphate</name>
        <dbReference type="ChEBI" id="CHEBI:59776"/>
    </ligand>
</feature>
<reference evidence="11" key="1">
    <citation type="submission" date="2007-10" db="EMBL/GenBank/DDBJ databases">
        <title>Complete sequence of chromosome of Desulforudis audaxviator MP104C.</title>
        <authorList>
            <person name="Copeland A."/>
            <person name="Lucas S."/>
            <person name="Lapidus A."/>
            <person name="Barry K."/>
            <person name="Glavina del Rio T."/>
            <person name="Dalin E."/>
            <person name="Tice H."/>
            <person name="Bruce D."/>
            <person name="Pitluck S."/>
            <person name="Lowry S.R."/>
            <person name="Larimer F."/>
            <person name="Land M.L."/>
            <person name="Hauser L."/>
            <person name="Kyrpides N."/>
            <person name="Ivanova N.N."/>
            <person name="Richardson P."/>
        </authorList>
    </citation>
    <scope>NUCLEOTIDE SEQUENCE [LARGE SCALE GENOMIC DNA]</scope>
    <source>
        <strain evidence="11">MP104C</strain>
    </source>
</reference>
<dbReference type="RefSeq" id="WP_012301455.1">
    <property type="nucleotide sequence ID" value="NC_010424.1"/>
</dbReference>
<dbReference type="AlphaFoldDB" id="B1I0X6"/>
<dbReference type="HOGENOM" id="CLU_030140_0_2_9"/>
<organism evidence="10 11">
    <name type="scientific">Desulforudis audaxviator (strain MP104C)</name>
    <dbReference type="NCBI Taxonomy" id="477974"/>
    <lineage>
        <taxon>Bacteria</taxon>
        <taxon>Bacillati</taxon>
        <taxon>Bacillota</taxon>
        <taxon>Clostridia</taxon>
        <taxon>Thermoanaerobacterales</taxon>
        <taxon>Candidatus Desulforudaceae</taxon>
        <taxon>Candidatus Desulforudis</taxon>
    </lineage>
</organism>
<name>B1I0X6_DESAP</name>
<keyword evidence="2 8" id="KW-0560">Oxidoreductase</keyword>
<evidence type="ECO:0000256" key="5">
    <source>
        <dbReference type="PIRSR" id="PIRSR000149-3"/>
    </source>
</evidence>
<dbReference type="Gene3D" id="3.40.50.720">
    <property type="entry name" value="NAD(P)-binding Rossmann-like Domain"/>
    <property type="match status" value="1"/>
</dbReference>
<dbReference type="eggNOG" id="COG0057">
    <property type="taxonomic scope" value="Bacteria"/>
</dbReference>
<dbReference type="KEGG" id="dau:Daud_0302"/>
<dbReference type="STRING" id="477974.Daud_0302"/>
<dbReference type="InterPro" id="IPR020830">
    <property type="entry name" value="GlycerAld_3-P_DH_AS"/>
</dbReference>
<dbReference type="PRINTS" id="PR00078">
    <property type="entry name" value="G3PDHDRGNASE"/>
</dbReference>
<dbReference type="GO" id="GO:0016620">
    <property type="term" value="F:oxidoreductase activity, acting on the aldehyde or oxo group of donors, NAD or NADP as acceptor"/>
    <property type="evidence" value="ECO:0007669"/>
    <property type="project" value="InterPro"/>
</dbReference>
<feature type="binding site" evidence="4">
    <location>
        <position position="190"/>
    </location>
    <ligand>
        <name>D-glyceraldehyde 3-phosphate</name>
        <dbReference type="ChEBI" id="CHEBI:59776"/>
    </ligand>
</feature>
<dbReference type="SUPFAM" id="SSF51735">
    <property type="entry name" value="NAD(P)-binding Rossmann-fold domains"/>
    <property type="match status" value="1"/>
</dbReference>
<reference evidence="10 11" key="2">
    <citation type="journal article" date="2008" name="Science">
        <title>Environmental genomics reveals a single-species ecosystem deep within Earth.</title>
        <authorList>
            <person name="Chivian D."/>
            <person name="Brodie E.L."/>
            <person name="Alm E.J."/>
            <person name="Culley D.E."/>
            <person name="Dehal P.S."/>
            <person name="Desantis T.Z."/>
            <person name="Gihring T.M."/>
            <person name="Lapidus A."/>
            <person name="Lin L.H."/>
            <person name="Lowry S.R."/>
            <person name="Moser D.P."/>
            <person name="Richardson P.M."/>
            <person name="Southam G."/>
            <person name="Wanger G."/>
            <person name="Pratt L.M."/>
            <person name="Andersen G.L."/>
            <person name="Hazen T.C."/>
            <person name="Brockman F.J."/>
            <person name="Arkin A.P."/>
            <person name="Onstott T.C."/>
        </authorList>
    </citation>
    <scope>NUCLEOTIDE SEQUENCE [LARGE SCALE GENOMIC DNA]</scope>
    <source>
        <strain evidence="10 11">MP104C</strain>
    </source>
</reference>
<evidence type="ECO:0000256" key="6">
    <source>
        <dbReference type="PIRSR" id="PIRSR000149-4"/>
    </source>
</evidence>
<dbReference type="Pfam" id="PF00044">
    <property type="entry name" value="Gp_dh_N"/>
    <property type="match status" value="1"/>
</dbReference>
<dbReference type="Proteomes" id="UP000008544">
    <property type="component" value="Chromosome"/>
</dbReference>
<evidence type="ECO:0000313" key="11">
    <source>
        <dbReference type="Proteomes" id="UP000008544"/>
    </source>
</evidence>
<dbReference type="GO" id="GO:0006006">
    <property type="term" value="P:glucose metabolic process"/>
    <property type="evidence" value="ECO:0007669"/>
    <property type="project" value="InterPro"/>
</dbReference>
<dbReference type="InterPro" id="IPR020828">
    <property type="entry name" value="GlycerAld_3-P_DH_NAD(P)-bd"/>
</dbReference>
<dbReference type="CDD" id="cd18126">
    <property type="entry name" value="GAPDH_I_C"/>
    <property type="match status" value="1"/>
</dbReference>
<dbReference type="InterPro" id="IPR020831">
    <property type="entry name" value="GlycerAld/Erythrose_P_DH"/>
</dbReference>
<feature type="binding site" evidence="5">
    <location>
        <position position="323"/>
    </location>
    <ligand>
        <name>NAD(+)</name>
        <dbReference type="ChEBI" id="CHEBI:57540"/>
    </ligand>
</feature>
<dbReference type="GO" id="GO:0051287">
    <property type="term" value="F:NAD binding"/>
    <property type="evidence" value="ECO:0007669"/>
    <property type="project" value="InterPro"/>
</dbReference>
<dbReference type="SMART" id="SM00846">
    <property type="entry name" value="Gp_dh_N"/>
    <property type="match status" value="1"/>
</dbReference>
<accession>B1I0X6</accession>
<feature type="domain" description="Glyceraldehyde 3-phosphate dehydrogenase NAD(P) binding" evidence="9">
    <location>
        <begin position="3"/>
        <end position="160"/>
    </location>
</feature>
<feature type="binding site" evidence="4">
    <location>
        <position position="241"/>
    </location>
    <ligand>
        <name>D-glyceraldehyde 3-phosphate</name>
        <dbReference type="ChEBI" id="CHEBI:59776"/>
    </ligand>
</feature>
<dbReference type="InterPro" id="IPR006424">
    <property type="entry name" value="Glyceraldehyde-3-P_DH_1"/>
</dbReference>
<feature type="binding site" evidence="5">
    <location>
        <begin position="12"/>
        <end position="13"/>
    </location>
    <ligand>
        <name>NAD(+)</name>
        <dbReference type="ChEBI" id="CHEBI:57540"/>
    </ligand>
</feature>
<evidence type="ECO:0000256" key="7">
    <source>
        <dbReference type="RuleBase" id="RU000397"/>
    </source>
</evidence>
<dbReference type="Pfam" id="PF02800">
    <property type="entry name" value="Gp_dh_C"/>
    <property type="match status" value="1"/>
</dbReference>
<dbReference type="PIRSF" id="PIRSF000149">
    <property type="entry name" value="GAP_DH"/>
    <property type="match status" value="1"/>
</dbReference>
<keyword evidence="11" id="KW-1185">Reference proteome</keyword>
<sequence length="345" mass="37259">MTVRLAINGFGRIGKLVMRAALAREDVEVVAVNHKSRRLVATPEYAESLLYSLRHDSVHGRFHSEIAARGDVLLFRGKEIKVLAEGDPAALPWAELGADIVIESTGVFKDAARAGGHLRAGGRKVIITAPAVDADLMVVMGVNHHLYDPERHHIVSNASCTTNCLAPVAKVLHERFGIRKALMNTVHAYTNGQQLLDMPYRDPRRGRAAALSIVPTTTGAAKAVGRVLPELEGRINGYALRVPVPNVSVVDLVAELEQEAAEEEINAALREAAAGELKGILAFEDTPLVSVDYIGDPHSATIDGPSTMVLGGNLVRVVAWYDNEWGYSCRVVDLAVYIASRGFPE</sequence>
<dbReference type="FunFam" id="3.40.50.720:FF:000001">
    <property type="entry name" value="Glyceraldehyde-3-phosphate dehydrogenase"/>
    <property type="match status" value="1"/>
</dbReference>
<evidence type="ECO:0000256" key="1">
    <source>
        <dbReference type="ARBA" id="ARBA00007406"/>
    </source>
</evidence>
<evidence type="ECO:0000259" key="9">
    <source>
        <dbReference type="SMART" id="SM00846"/>
    </source>
</evidence>
<dbReference type="FunFam" id="3.30.360.10:FF:000002">
    <property type="entry name" value="Glyceraldehyde-3-phosphate dehydrogenase"/>
    <property type="match status" value="1"/>
</dbReference>
<feature type="active site" description="Nucleophile" evidence="3">
    <location>
        <position position="160"/>
    </location>
</feature>
<dbReference type="SUPFAM" id="SSF55347">
    <property type="entry name" value="Glyceraldehyde-3-phosphate dehydrogenase-like, C-terminal domain"/>
    <property type="match status" value="1"/>
</dbReference>
<feature type="binding site" evidence="4">
    <location>
        <begin position="218"/>
        <end position="219"/>
    </location>
    <ligand>
        <name>D-glyceraldehyde 3-phosphate</name>
        <dbReference type="ChEBI" id="CHEBI:59776"/>
    </ligand>
</feature>
<evidence type="ECO:0000256" key="4">
    <source>
        <dbReference type="PIRSR" id="PIRSR000149-2"/>
    </source>
</evidence>
<dbReference type="Gene3D" id="3.30.360.10">
    <property type="entry name" value="Dihydrodipicolinate Reductase, domain 2"/>
    <property type="match status" value="1"/>
</dbReference>
<dbReference type="PANTHER" id="PTHR43148">
    <property type="entry name" value="GLYCERALDEHYDE-3-PHOSPHATE DEHYDROGENASE 2"/>
    <property type="match status" value="1"/>
</dbReference>
<evidence type="ECO:0000256" key="8">
    <source>
        <dbReference type="RuleBase" id="RU361160"/>
    </source>
</evidence>
<dbReference type="PROSITE" id="PS00071">
    <property type="entry name" value="GAPDH"/>
    <property type="match status" value="1"/>
</dbReference>
<dbReference type="CDD" id="cd05214">
    <property type="entry name" value="GAPDH_I_N"/>
    <property type="match status" value="1"/>
</dbReference>
<proteinExistence type="inferred from homology"/>
<gene>
    <name evidence="10" type="ordered locus">Daud_0302</name>
</gene>
<dbReference type="OrthoDB" id="9803304at2"/>
<evidence type="ECO:0000256" key="2">
    <source>
        <dbReference type="ARBA" id="ARBA00023002"/>
    </source>
</evidence>
<dbReference type="InterPro" id="IPR036291">
    <property type="entry name" value="NAD(P)-bd_dom_sf"/>
</dbReference>
<keyword evidence="5" id="KW-0547">Nucleotide-binding</keyword>
<feature type="binding site" evidence="5">
    <location>
        <position position="128"/>
    </location>
    <ligand>
        <name>NAD(+)</name>
        <dbReference type="ChEBI" id="CHEBI:57540"/>
    </ligand>
</feature>
<dbReference type="EC" id="1.2.1.-" evidence="8"/>
<evidence type="ECO:0000313" key="10">
    <source>
        <dbReference type="EMBL" id="ACA58863.1"/>
    </source>
</evidence>
<dbReference type="InterPro" id="IPR020829">
    <property type="entry name" value="GlycerAld_3-P_DH_cat"/>
</dbReference>